<dbReference type="SUPFAM" id="SSF46689">
    <property type="entry name" value="Homeodomain-like"/>
    <property type="match status" value="1"/>
</dbReference>
<keyword evidence="2" id="KW-1185">Reference proteome</keyword>
<dbReference type="SUPFAM" id="SSF48498">
    <property type="entry name" value="Tetracyclin repressor-like, C-terminal domain"/>
    <property type="match status" value="1"/>
</dbReference>
<comment type="caution">
    <text evidence="1">The sequence shown here is derived from an EMBL/GenBank/DDBJ whole genome shotgun (WGS) entry which is preliminary data.</text>
</comment>
<dbReference type="Proteomes" id="UP001620262">
    <property type="component" value="Unassembled WGS sequence"/>
</dbReference>
<dbReference type="EMBL" id="JBJDOT010000062">
    <property type="protein sequence ID" value="MFK3866771.1"/>
    <property type="molecule type" value="Genomic_DNA"/>
</dbReference>
<protein>
    <submittedName>
        <fullName evidence="1">TetR/AcrR family transcriptional regulator</fullName>
    </submittedName>
</protein>
<gene>
    <name evidence="1" type="ORF">ACI2JU_23275</name>
</gene>
<sequence>MNETNNKASQRGRPNRISREIIARAALDMGIQDATLMGVAKKLKVDRSSLYHYVKSRDDVIRLAAEIAVKDLQWQAPGDVSWREELIILTDSLWQLYAQHPGLAQVVQQAKVTPIEGIHAFSESVIRLQQKGFSLNDAVVSVDLLVDMVCDSFLGWWSTDIVEANGLLRKERLITLWQQQADLHPKRAEPINAMVAIMQAGSLQWWVNKRDLILDGIALRLDAAK</sequence>
<dbReference type="InterPro" id="IPR036271">
    <property type="entry name" value="Tet_transcr_reg_TetR-rel_C_sf"/>
</dbReference>
<reference evidence="1 2" key="1">
    <citation type="submission" date="2024-11" db="EMBL/GenBank/DDBJ databases">
        <title>The Natural Products Discovery Center: Release of the First 8490 Sequenced Strains for Exploring Actinobacteria Biosynthetic Diversity.</title>
        <authorList>
            <person name="Kalkreuter E."/>
            <person name="Kautsar S.A."/>
            <person name="Yang D."/>
            <person name="Bader C.D."/>
            <person name="Teijaro C.N."/>
            <person name="Fluegel L."/>
            <person name="Davis C.M."/>
            <person name="Simpson J.R."/>
            <person name="Lauterbach L."/>
            <person name="Steele A.D."/>
            <person name="Gui C."/>
            <person name="Meng S."/>
            <person name="Li G."/>
            <person name="Viehrig K."/>
            <person name="Ye F."/>
            <person name="Su P."/>
            <person name="Kiefer A.F."/>
            <person name="Nichols A."/>
            <person name="Cepeda A.J."/>
            <person name="Yan W."/>
            <person name="Fan B."/>
            <person name="Jiang Y."/>
            <person name="Adhikari A."/>
            <person name="Zheng C.-J."/>
            <person name="Schuster L."/>
            <person name="Cowan T.M."/>
            <person name="Smanski M.J."/>
            <person name="Chevrette M.G."/>
            <person name="De Carvalho L.P.S."/>
            <person name="Shen B."/>
        </authorList>
    </citation>
    <scope>NUCLEOTIDE SEQUENCE [LARGE SCALE GENOMIC DNA]</scope>
    <source>
        <strain evidence="1 2">NPDC078403</strain>
    </source>
</reference>
<evidence type="ECO:0000313" key="2">
    <source>
        <dbReference type="Proteomes" id="UP001620262"/>
    </source>
</evidence>
<dbReference type="RefSeq" id="WP_404676625.1">
    <property type="nucleotide sequence ID" value="NZ_JBJDOT010000062.1"/>
</dbReference>
<organism evidence="1 2">
    <name type="scientific">Pseudoalteromonas rhizosphaerae</name>
    <dbReference type="NCBI Taxonomy" id="2518973"/>
    <lineage>
        <taxon>Bacteria</taxon>
        <taxon>Pseudomonadati</taxon>
        <taxon>Pseudomonadota</taxon>
        <taxon>Gammaproteobacteria</taxon>
        <taxon>Alteromonadales</taxon>
        <taxon>Pseudoalteromonadaceae</taxon>
        <taxon>Pseudoalteromonas</taxon>
    </lineage>
</organism>
<accession>A0ABW8L404</accession>
<dbReference type="Gene3D" id="1.10.357.10">
    <property type="entry name" value="Tetracycline Repressor, domain 2"/>
    <property type="match status" value="1"/>
</dbReference>
<dbReference type="InterPro" id="IPR009057">
    <property type="entry name" value="Homeodomain-like_sf"/>
</dbReference>
<proteinExistence type="predicted"/>
<name>A0ABW8L404_9GAMM</name>
<evidence type="ECO:0000313" key="1">
    <source>
        <dbReference type="EMBL" id="MFK3866771.1"/>
    </source>
</evidence>